<dbReference type="PROSITE" id="PS51350">
    <property type="entry name" value="PTS_HPR_DOM"/>
    <property type="match status" value="1"/>
</dbReference>
<organism evidence="6 7">
    <name type="scientific">Aquisalinus flavus</name>
    <dbReference type="NCBI Taxonomy" id="1526572"/>
    <lineage>
        <taxon>Bacteria</taxon>
        <taxon>Pseudomonadati</taxon>
        <taxon>Pseudomonadota</taxon>
        <taxon>Alphaproteobacteria</taxon>
        <taxon>Parvularculales</taxon>
        <taxon>Parvularculaceae</taxon>
        <taxon>Aquisalinus</taxon>
    </lineage>
</organism>
<dbReference type="PANTHER" id="PTHR33705:SF2">
    <property type="entry name" value="PHOSPHOCARRIER PROTEIN NPR"/>
    <property type="match status" value="1"/>
</dbReference>
<comment type="subcellular location">
    <subcellularLocation>
        <location evidence="1">Cytoplasm</location>
    </subcellularLocation>
</comment>
<dbReference type="InterPro" id="IPR000032">
    <property type="entry name" value="HPr-like"/>
</dbReference>
<protein>
    <submittedName>
        <fullName evidence="6">Phosphocarrier protein HPr</fullName>
    </submittedName>
</protein>
<dbReference type="InterPro" id="IPR035895">
    <property type="entry name" value="HPr-like_sf"/>
</dbReference>
<comment type="similarity">
    <text evidence="2">Belongs to the HPr family.</text>
</comment>
<evidence type="ECO:0000256" key="2">
    <source>
        <dbReference type="ARBA" id="ARBA00010736"/>
    </source>
</evidence>
<evidence type="ECO:0000256" key="3">
    <source>
        <dbReference type="ARBA" id="ARBA00022490"/>
    </source>
</evidence>
<dbReference type="Proteomes" id="UP000613582">
    <property type="component" value="Unassembled WGS sequence"/>
</dbReference>
<reference evidence="6" key="2">
    <citation type="submission" date="2020-09" db="EMBL/GenBank/DDBJ databases">
        <authorList>
            <person name="Sun Q."/>
            <person name="Zhou Y."/>
        </authorList>
    </citation>
    <scope>NUCLEOTIDE SEQUENCE</scope>
    <source>
        <strain evidence="6">CGMCC 1.12921</strain>
    </source>
</reference>
<dbReference type="PANTHER" id="PTHR33705">
    <property type="entry name" value="PHOSPHOCARRIER PROTEIN HPR"/>
    <property type="match status" value="1"/>
</dbReference>
<dbReference type="InterPro" id="IPR001020">
    <property type="entry name" value="PTS_HPr_His_P_site"/>
</dbReference>
<dbReference type="GO" id="GO:0005737">
    <property type="term" value="C:cytoplasm"/>
    <property type="evidence" value="ECO:0007669"/>
    <property type="project" value="UniProtKB-SubCell"/>
</dbReference>
<keyword evidence="4" id="KW-0598">Phosphotransferase system</keyword>
<dbReference type="GO" id="GO:0009401">
    <property type="term" value="P:phosphoenolpyruvate-dependent sugar phosphotransferase system"/>
    <property type="evidence" value="ECO:0007669"/>
    <property type="project" value="UniProtKB-KW"/>
</dbReference>
<dbReference type="CDD" id="cd00367">
    <property type="entry name" value="PTS-HPr_like"/>
    <property type="match status" value="1"/>
</dbReference>
<dbReference type="AlphaFoldDB" id="A0A8J2Y8B1"/>
<dbReference type="PROSITE" id="PS00369">
    <property type="entry name" value="PTS_HPR_HIS"/>
    <property type="match status" value="1"/>
</dbReference>
<keyword evidence="3" id="KW-0963">Cytoplasm</keyword>
<evidence type="ECO:0000256" key="4">
    <source>
        <dbReference type="ARBA" id="ARBA00022683"/>
    </source>
</evidence>
<dbReference type="PRINTS" id="PR00107">
    <property type="entry name" value="PHOSPHOCPHPR"/>
</dbReference>
<evidence type="ECO:0000313" key="7">
    <source>
        <dbReference type="Proteomes" id="UP000613582"/>
    </source>
</evidence>
<dbReference type="RefSeq" id="WP_188157771.1">
    <property type="nucleotide sequence ID" value="NZ_BMGH01000001.1"/>
</dbReference>
<evidence type="ECO:0000259" key="5">
    <source>
        <dbReference type="PROSITE" id="PS51350"/>
    </source>
</evidence>
<dbReference type="NCBIfam" id="TIGR01003">
    <property type="entry name" value="PTS_HPr_family"/>
    <property type="match status" value="1"/>
</dbReference>
<proteinExistence type="inferred from homology"/>
<dbReference type="EMBL" id="BMGH01000001">
    <property type="protein sequence ID" value="GGD18047.1"/>
    <property type="molecule type" value="Genomic_DNA"/>
</dbReference>
<accession>A0A8J2Y8B1</accession>
<dbReference type="Pfam" id="PF00381">
    <property type="entry name" value="PTS-HPr"/>
    <property type="match status" value="1"/>
</dbReference>
<sequence length="98" mass="10313">MSDTRENGGVVSQKVTIINRRGLHARASAKFCAVAGSFEAEIRVIRDGFTVGACSIMGLLTLGAGENSVIELTATGPQAMEAIDTLVKLVEDRFGEGE</sequence>
<keyword evidence="7" id="KW-1185">Reference proteome</keyword>
<feature type="domain" description="HPr" evidence="5">
    <location>
        <begin position="10"/>
        <end position="97"/>
    </location>
</feature>
<reference evidence="6" key="1">
    <citation type="journal article" date="2014" name="Int. J. Syst. Evol. Microbiol.">
        <title>Complete genome sequence of Corynebacterium casei LMG S-19264T (=DSM 44701T), isolated from a smear-ripened cheese.</title>
        <authorList>
            <consortium name="US DOE Joint Genome Institute (JGI-PGF)"/>
            <person name="Walter F."/>
            <person name="Albersmeier A."/>
            <person name="Kalinowski J."/>
            <person name="Ruckert C."/>
        </authorList>
    </citation>
    <scope>NUCLEOTIDE SEQUENCE</scope>
    <source>
        <strain evidence="6">CGMCC 1.12921</strain>
    </source>
</reference>
<dbReference type="Gene3D" id="3.30.1340.10">
    <property type="entry name" value="HPr-like"/>
    <property type="match status" value="1"/>
</dbReference>
<name>A0A8J2Y8B1_9PROT</name>
<dbReference type="SUPFAM" id="SSF55594">
    <property type="entry name" value="HPr-like"/>
    <property type="match status" value="1"/>
</dbReference>
<gene>
    <name evidence="6" type="ORF">GCM10011342_28570</name>
</gene>
<comment type="caution">
    <text evidence="6">The sequence shown here is derived from an EMBL/GenBank/DDBJ whole genome shotgun (WGS) entry which is preliminary data.</text>
</comment>
<evidence type="ECO:0000313" key="6">
    <source>
        <dbReference type="EMBL" id="GGD18047.1"/>
    </source>
</evidence>
<evidence type="ECO:0000256" key="1">
    <source>
        <dbReference type="ARBA" id="ARBA00004496"/>
    </source>
</evidence>
<dbReference type="InterPro" id="IPR050399">
    <property type="entry name" value="HPr"/>
</dbReference>